<dbReference type="InterPro" id="IPR049174">
    <property type="entry name" value="Beta-AFase-like"/>
</dbReference>
<dbReference type="AlphaFoldDB" id="A0A174KCJ7"/>
<dbReference type="InterPro" id="IPR049049">
    <property type="entry name" value="Beta-AFase-like_GH127_C"/>
</dbReference>
<gene>
    <name evidence="4" type="ORF">ERS852491_04193</name>
</gene>
<dbReference type="RefSeq" id="WP_055154882.1">
    <property type="nucleotide sequence ID" value="NZ_CYZU01000054.1"/>
</dbReference>
<dbReference type="InterPro" id="IPR049046">
    <property type="entry name" value="Beta-AFase-like_GH127_middle"/>
</dbReference>
<dbReference type="GO" id="GO:0005975">
    <property type="term" value="P:carbohydrate metabolic process"/>
    <property type="evidence" value="ECO:0007669"/>
    <property type="project" value="InterPro"/>
</dbReference>
<sequence length="649" mass="73922">MRTFESIYQTKVSDIEVKDAFWSKIQNLIIEEAIPYQEKVLKDEIPGIEKSHAIANFKNAAGQGEDGFYGVVFQDSDVVKWLEGVAYALSVRSNPELEKRADEVIECIASAQEEDGYLDTYFLLKEPEHKWQNLQECHELYCAGHLMEAAAAYYNETGKTSLLKVAERLADHIEARFGPGRVQGIPGHQEIEVGLIKLYKATGAEKYLRLASWFIEERGKNPDYFLEEKKKRGWIHFGMDPEDREYSQCHAPVREQDKAVGHSVRAVYMYMAMADLAMEMKDESMYDACRRLWDNIVNKRMYITGGIGSTAEGEAFTLDYDLPNDTAYAETCASIAMVIFAKRMLDIEAHGQYADIMERELYNGILSGMQLDGKAFFYVNPLEVVQGVSGKQAGYKHVLPRRPKWYTCACCPPNIVRLMTSLGTYAWSEKEDIIYSHLYLGQAADLKKAEIHVESRYPWEGDVCYTVYPKAKKNFTLAIHIPDYIEEFTLLVNGSRADAADKIEKGYLYLRREWMEGDTVRIQFDLKIRRVYANPEVRADTGCAAFLRGPVVYCFETVDQEGPLHAYRIPCDAEVKAYTCSSGILNGMVLLKADGLHMKGWDSLYSETKPFAEKVRLTAVPYFAWGNREEGDMRVWMPEMTGGGREIKG</sequence>
<proteinExistence type="predicted"/>
<accession>A0A174KCJ7</accession>
<dbReference type="Proteomes" id="UP000095544">
    <property type="component" value="Unassembled WGS sequence"/>
</dbReference>
<evidence type="ECO:0000313" key="5">
    <source>
        <dbReference type="Proteomes" id="UP000095544"/>
    </source>
</evidence>
<dbReference type="EMBL" id="CYZU01000054">
    <property type="protein sequence ID" value="CUP07315.1"/>
    <property type="molecule type" value="Genomic_DNA"/>
</dbReference>
<feature type="domain" description="Non-reducing end beta-L-arabinofuranosidase-like GH127 C-terminal" evidence="3">
    <location>
        <begin position="528"/>
        <end position="638"/>
    </location>
</feature>
<dbReference type="Pfam" id="PF20737">
    <property type="entry name" value="Glyco_hydro127C"/>
    <property type="match status" value="1"/>
</dbReference>
<dbReference type="STRING" id="39482.ERS852491_04193"/>
<dbReference type="PANTHER" id="PTHR43465:SF2">
    <property type="entry name" value="DUF1680 DOMAIN PROTEIN (AFU_ORTHOLOGUE AFUA_1G08910)"/>
    <property type="match status" value="1"/>
</dbReference>
<evidence type="ECO:0000259" key="2">
    <source>
        <dbReference type="Pfam" id="PF20736"/>
    </source>
</evidence>
<reference evidence="4 5" key="1">
    <citation type="submission" date="2015-09" db="EMBL/GenBank/DDBJ databases">
        <authorList>
            <consortium name="Pathogen Informatics"/>
        </authorList>
    </citation>
    <scope>NUCLEOTIDE SEQUENCE [LARGE SCALE GENOMIC DNA]</scope>
    <source>
        <strain evidence="4 5">2789STDY5834876</strain>
    </source>
</reference>
<dbReference type="SUPFAM" id="SSF48208">
    <property type="entry name" value="Six-hairpin glycosidases"/>
    <property type="match status" value="1"/>
</dbReference>
<evidence type="ECO:0000259" key="3">
    <source>
        <dbReference type="Pfam" id="PF20737"/>
    </source>
</evidence>
<organism evidence="4 5">
    <name type="scientific">Faecalicatena contorta</name>
    <dbReference type="NCBI Taxonomy" id="39482"/>
    <lineage>
        <taxon>Bacteria</taxon>
        <taxon>Bacillati</taxon>
        <taxon>Bacillota</taxon>
        <taxon>Clostridia</taxon>
        <taxon>Lachnospirales</taxon>
        <taxon>Lachnospiraceae</taxon>
        <taxon>Faecalicatena</taxon>
    </lineage>
</organism>
<feature type="domain" description="Non-reducing end beta-L-arabinofuranosidase-like GH127 catalytic" evidence="1">
    <location>
        <begin position="15"/>
        <end position="423"/>
    </location>
</feature>
<protein>
    <submittedName>
        <fullName evidence="4">Uncharacterized protein conserved in bacteria</fullName>
    </submittedName>
</protein>
<dbReference type="PANTHER" id="PTHR43465">
    <property type="entry name" value="DUF1680 DOMAIN PROTEIN (AFU_ORTHOLOGUE AFUA_1G08910)"/>
    <property type="match status" value="1"/>
</dbReference>
<name>A0A174KCJ7_9FIRM</name>
<evidence type="ECO:0000313" key="4">
    <source>
        <dbReference type="EMBL" id="CUP07315.1"/>
    </source>
</evidence>
<dbReference type="InterPro" id="IPR012878">
    <property type="entry name" value="Beta-AFase-like_GH127_cat"/>
</dbReference>
<dbReference type="OrthoDB" id="9757939at2"/>
<feature type="domain" description="Non-reducing end beta-L-arabinofuranosidase-like GH127 middle" evidence="2">
    <location>
        <begin position="434"/>
        <end position="525"/>
    </location>
</feature>
<dbReference type="Gene3D" id="1.50.10.20">
    <property type="match status" value="1"/>
</dbReference>
<dbReference type="Pfam" id="PF07944">
    <property type="entry name" value="Beta-AFase-like_GH127_cat"/>
    <property type="match status" value="1"/>
</dbReference>
<dbReference type="Pfam" id="PF20736">
    <property type="entry name" value="Glyco_hydro127M"/>
    <property type="match status" value="1"/>
</dbReference>
<dbReference type="InterPro" id="IPR008928">
    <property type="entry name" value="6-hairpin_glycosidase_sf"/>
</dbReference>
<evidence type="ECO:0000259" key="1">
    <source>
        <dbReference type="Pfam" id="PF07944"/>
    </source>
</evidence>